<name>A0ABT9MI86_9DEIO</name>
<proteinExistence type="predicted"/>
<protein>
    <submittedName>
        <fullName evidence="1">Uncharacterized protein</fullName>
    </submittedName>
</protein>
<accession>A0ABT9MI86</accession>
<sequence length="60" mass="6911">MTRAFTEEDRLTEMSDAWTDDQPAYRSWMQAIEEIQLDNRTVTLAHAVQGKCDDAGTLNY</sequence>
<evidence type="ECO:0000313" key="1">
    <source>
        <dbReference type="EMBL" id="MDP9766166.1"/>
    </source>
</evidence>
<dbReference type="RefSeq" id="WP_307469089.1">
    <property type="nucleotide sequence ID" value="NZ_JAURUR010000020.1"/>
</dbReference>
<dbReference type="Proteomes" id="UP001232163">
    <property type="component" value="Unassembled WGS sequence"/>
</dbReference>
<comment type="caution">
    <text evidence="1">The sequence shown here is derived from an EMBL/GenBank/DDBJ whole genome shotgun (WGS) entry which is preliminary data.</text>
</comment>
<reference evidence="1 2" key="1">
    <citation type="submission" date="2023-07" db="EMBL/GenBank/DDBJ databases">
        <title>Genomic Encyclopedia of Type Strains, Phase IV (KMG-IV): sequencing the most valuable type-strain genomes for metagenomic binning, comparative biology and taxonomic classification.</title>
        <authorList>
            <person name="Goeker M."/>
        </authorList>
    </citation>
    <scope>NUCLEOTIDE SEQUENCE [LARGE SCALE GENOMIC DNA]</scope>
    <source>
        <strain evidence="1 2">NIO-1023</strain>
    </source>
</reference>
<dbReference type="EMBL" id="JAURUR010000020">
    <property type="protein sequence ID" value="MDP9766166.1"/>
    <property type="molecule type" value="Genomic_DNA"/>
</dbReference>
<keyword evidence="2" id="KW-1185">Reference proteome</keyword>
<gene>
    <name evidence="1" type="ORF">QO006_003630</name>
</gene>
<organism evidence="1 2">
    <name type="scientific">Deinococcus enclensis</name>
    <dbReference type="NCBI Taxonomy" id="1049582"/>
    <lineage>
        <taxon>Bacteria</taxon>
        <taxon>Thermotogati</taxon>
        <taxon>Deinococcota</taxon>
        <taxon>Deinococci</taxon>
        <taxon>Deinococcales</taxon>
        <taxon>Deinococcaceae</taxon>
        <taxon>Deinococcus</taxon>
    </lineage>
</organism>
<evidence type="ECO:0000313" key="2">
    <source>
        <dbReference type="Proteomes" id="UP001232163"/>
    </source>
</evidence>